<name>A0A0A2MGA5_9FLAO</name>
<organism evidence="1 2">
    <name type="scientific">Flavobacterium subsaxonicum WB 4.1-42 = DSM 21790</name>
    <dbReference type="NCBI Taxonomy" id="1121898"/>
    <lineage>
        <taxon>Bacteria</taxon>
        <taxon>Pseudomonadati</taxon>
        <taxon>Bacteroidota</taxon>
        <taxon>Flavobacteriia</taxon>
        <taxon>Flavobacteriales</taxon>
        <taxon>Flavobacteriaceae</taxon>
        <taxon>Flavobacterium</taxon>
    </lineage>
</organism>
<keyword evidence="2" id="KW-1185">Reference proteome</keyword>
<dbReference type="EMBL" id="JRLY01000016">
    <property type="protein sequence ID" value="KGO91677.1"/>
    <property type="molecule type" value="Genomic_DNA"/>
</dbReference>
<proteinExistence type="predicted"/>
<evidence type="ECO:0000313" key="1">
    <source>
        <dbReference type="EMBL" id="KGO91677.1"/>
    </source>
</evidence>
<dbReference type="Proteomes" id="UP000030111">
    <property type="component" value="Unassembled WGS sequence"/>
</dbReference>
<dbReference type="AlphaFoldDB" id="A0A0A2MGA5"/>
<accession>A0A0A2MGA5</accession>
<protein>
    <submittedName>
        <fullName evidence="1">Uncharacterized protein</fullName>
    </submittedName>
</protein>
<reference evidence="1 2" key="1">
    <citation type="submission" date="2013-09" db="EMBL/GenBank/DDBJ databases">
        <authorList>
            <person name="Zeng Z."/>
            <person name="Chen C."/>
        </authorList>
    </citation>
    <scope>NUCLEOTIDE SEQUENCE [LARGE SCALE GENOMIC DNA]</scope>
    <source>
        <strain evidence="1 2">WB 4.1-42</strain>
    </source>
</reference>
<gene>
    <name evidence="1" type="ORF">Q766_16740</name>
</gene>
<sequence length="65" mass="7581">MSQKINTPLFKPENPYNKLLLKGVHYEVYTVISHLIYRITNNAHQKLNSSIKNVSVSKKQYAYTL</sequence>
<evidence type="ECO:0000313" key="2">
    <source>
        <dbReference type="Proteomes" id="UP000030111"/>
    </source>
</evidence>
<comment type="caution">
    <text evidence="1">The sequence shown here is derived from an EMBL/GenBank/DDBJ whole genome shotgun (WGS) entry which is preliminary data.</text>
</comment>